<comment type="caution">
    <text evidence="2">The sequence shown here is derived from an EMBL/GenBank/DDBJ whole genome shotgun (WGS) entry which is preliminary data.</text>
</comment>
<feature type="domain" description="Peptidase S24/S26A/S26B/S26C" evidence="1">
    <location>
        <begin position="22"/>
        <end position="92"/>
    </location>
</feature>
<sequence length="126" mass="14626">MEVIDFGKIRRNKPKHKAEVSMQTGFPSPATHYMETSVDLSEVLVKNREATFYVRISGSSWEAFQIYKNDVLIIDRSLDFVKGKTALVVKEGHFEVMEYPYASQKEYKEVEPFDLWGVITHVIHQL</sequence>
<dbReference type="Pfam" id="PF00717">
    <property type="entry name" value="Peptidase_S24"/>
    <property type="match status" value="1"/>
</dbReference>
<gene>
    <name evidence="2" type="ORF">RBU60_02755</name>
</gene>
<dbReference type="InterPro" id="IPR015927">
    <property type="entry name" value="Peptidase_S24_S26A/B/C"/>
</dbReference>
<dbReference type="EMBL" id="JAVHUL010000004">
    <property type="protein sequence ID" value="MDQ7916481.1"/>
    <property type="molecule type" value="Genomic_DNA"/>
</dbReference>
<name>A0ABU1A197_9FLAO</name>
<proteinExistence type="predicted"/>
<keyword evidence="3" id="KW-1185">Reference proteome</keyword>
<protein>
    <submittedName>
        <fullName evidence="2">S24 family peptidase</fullName>
    </submittedName>
</protein>
<accession>A0ABU1A197</accession>
<dbReference type="SUPFAM" id="SSF51306">
    <property type="entry name" value="LexA/Signal peptidase"/>
    <property type="match status" value="1"/>
</dbReference>
<evidence type="ECO:0000313" key="2">
    <source>
        <dbReference type="EMBL" id="MDQ7916481.1"/>
    </source>
</evidence>
<dbReference type="Gene3D" id="2.10.109.10">
    <property type="entry name" value="Umud Fragment, subunit A"/>
    <property type="match status" value="1"/>
</dbReference>
<reference evidence="2 3" key="1">
    <citation type="submission" date="2023-08" db="EMBL/GenBank/DDBJ databases">
        <title>Mesonia sp. MT50, isolated from deep-sea sediment of the Mariana Trench.</title>
        <authorList>
            <person name="Fu H."/>
        </authorList>
    </citation>
    <scope>NUCLEOTIDE SEQUENCE [LARGE SCALE GENOMIC DNA]</scope>
    <source>
        <strain evidence="2 3">MT50</strain>
    </source>
</reference>
<dbReference type="Proteomes" id="UP001230915">
    <property type="component" value="Unassembled WGS sequence"/>
</dbReference>
<evidence type="ECO:0000259" key="1">
    <source>
        <dbReference type="Pfam" id="PF00717"/>
    </source>
</evidence>
<evidence type="ECO:0000313" key="3">
    <source>
        <dbReference type="Proteomes" id="UP001230915"/>
    </source>
</evidence>
<dbReference type="RefSeq" id="WP_308863130.1">
    <property type="nucleotide sequence ID" value="NZ_JAVHUL010000004.1"/>
</dbReference>
<organism evidence="2 3">
    <name type="scientific">Mesonia profundi</name>
    <dbReference type="NCBI Taxonomy" id="3070998"/>
    <lineage>
        <taxon>Bacteria</taxon>
        <taxon>Pseudomonadati</taxon>
        <taxon>Bacteroidota</taxon>
        <taxon>Flavobacteriia</taxon>
        <taxon>Flavobacteriales</taxon>
        <taxon>Flavobacteriaceae</taxon>
        <taxon>Mesonia</taxon>
    </lineage>
</organism>
<dbReference type="InterPro" id="IPR036286">
    <property type="entry name" value="LexA/Signal_pep-like_sf"/>
</dbReference>